<organism evidence="1 2">
    <name type="scientific">Aegilops tauschii subsp. strangulata</name>
    <name type="common">Goatgrass</name>
    <dbReference type="NCBI Taxonomy" id="200361"/>
    <lineage>
        <taxon>Eukaryota</taxon>
        <taxon>Viridiplantae</taxon>
        <taxon>Streptophyta</taxon>
        <taxon>Embryophyta</taxon>
        <taxon>Tracheophyta</taxon>
        <taxon>Spermatophyta</taxon>
        <taxon>Magnoliopsida</taxon>
        <taxon>Liliopsida</taxon>
        <taxon>Poales</taxon>
        <taxon>Poaceae</taxon>
        <taxon>BOP clade</taxon>
        <taxon>Pooideae</taxon>
        <taxon>Triticodae</taxon>
        <taxon>Triticeae</taxon>
        <taxon>Triticinae</taxon>
        <taxon>Aegilops</taxon>
    </lineage>
</organism>
<reference evidence="1" key="5">
    <citation type="journal article" date="2021" name="G3 (Bethesda)">
        <title>Aegilops tauschii genome assembly Aet v5.0 features greater sequence contiguity and improved annotation.</title>
        <authorList>
            <person name="Wang L."/>
            <person name="Zhu T."/>
            <person name="Rodriguez J.C."/>
            <person name="Deal K.R."/>
            <person name="Dubcovsky J."/>
            <person name="McGuire P.E."/>
            <person name="Lux T."/>
            <person name="Spannagl M."/>
            <person name="Mayer K.F.X."/>
            <person name="Baldrich P."/>
            <person name="Meyers B.C."/>
            <person name="Huo N."/>
            <person name="Gu Y.Q."/>
            <person name="Zhou H."/>
            <person name="Devos K.M."/>
            <person name="Bennetzen J.L."/>
            <person name="Unver T."/>
            <person name="Budak H."/>
            <person name="Gulick P.J."/>
            <person name="Galiba G."/>
            <person name="Kalapos B."/>
            <person name="Nelson D.R."/>
            <person name="Li P."/>
            <person name="You F.M."/>
            <person name="Luo M.C."/>
            <person name="Dvorak J."/>
        </authorList>
    </citation>
    <scope>NUCLEOTIDE SEQUENCE [LARGE SCALE GENOMIC DNA]</scope>
    <source>
        <strain evidence="1">cv. AL8/78</strain>
    </source>
</reference>
<reference evidence="2" key="1">
    <citation type="journal article" date="2014" name="Science">
        <title>Ancient hybridizations among the ancestral genomes of bread wheat.</title>
        <authorList>
            <consortium name="International Wheat Genome Sequencing Consortium,"/>
            <person name="Marcussen T."/>
            <person name="Sandve S.R."/>
            <person name="Heier L."/>
            <person name="Spannagl M."/>
            <person name="Pfeifer M."/>
            <person name="Jakobsen K.S."/>
            <person name="Wulff B.B."/>
            <person name="Steuernagel B."/>
            <person name="Mayer K.F."/>
            <person name="Olsen O.A."/>
        </authorList>
    </citation>
    <scope>NUCLEOTIDE SEQUENCE [LARGE SCALE GENOMIC DNA]</scope>
    <source>
        <strain evidence="2">cv. AL8/78</strain>
    </source>
</reference>
<dbReference type="Proteomes" id="UP000015105">
    <property type="component" value="Chromosome 7D"/>
</dbReference>
<accession>A0A453RYY3</accession>
<sequence length="92" mass="11028">MPHSTPISLRPPGEESFCFEELMMWDTHVYWDGLVDSLAANRMQGIGSDVDRHQRRRSPVACWSFWHCNQQKIVAWYCKLRHERPFYKKTML</sequence>
<protein>
    <submittedName>
        <fullName evidence="1">Uncharacterized protein</fullName>
    </submittedName>
</protein>
<proteinExistence type="predicted"/>
<dbReference type="EnsemblPlants" id="AET7Gv20762000.21">
    <property type="protein sequence ID" value="AET7Gv20762000.21"/>
    <property type="gene ID" value="AET7Gv20762000"/>
</dbReference>
<evidence type="ECO:0000313" key="2">
    <source>
        <dbReference type="Proteomes" id="UP000015105"/>
    </source>
</evidence>
<reference evidence="1" key="4">
    <citation type="submission" date="2019-03" db="UniProtKB">
        <authorList>
            <consortium name="EnsemblPlants"/>
        </authorList>
    </citation>
    <scope>IDENTIFICATION</scope>
</reference>
<reference evidence="2" key="2">
    <citation type="journal article" date="2017" name="Nat. Plants">
        <title>The Aegilops tauschii genome reveals multiple impacts of transposons.</title>
        <authorList>
            <person name="Zhao G."/>
            <person name="Zou C."/>
            <person name="Li K."/>
            <person name="Wang K."/>
            <person name="Li T."/>
            <person name="Gao L."/>
            <person name="Zhang X."/>
            <person name="Wang H."/>
            <person name="Yang Z."/>
            <person name="Liu X."/>
            <person name="Jiang W."/>
            <person name="Mao L."/>
            <person name="Kong X."/>
            <person name="Jiao Y."/>
            <person name="Jia J."/>
        </authorList>
    </citation>
    <scope>NUCLEOTIDE SEQUENCE [LARGE SCALE GENOMIC DNA]</scope>
    <source>
        <strain evidence="2">cv. AL8/78</strain>
    </source>
</reference>
<reference evidence="1" key="3">
    <citation type="journal article" date="2017" name="Nature">
        <title>Genome sequence of the progenitor of the wheat D genome Aegilops tauschii.</title>
        <authorList>
            <person name="Luo M.C."/>
            <person name="Gu Y.Q."/>
            <person name="Puiu D."/>
            <person name="Wang H."/>
            <person name="Twardziok S.O."/>
            <person name="Deal K.R."/>
            <person name="Huo N."/>
            <person name="Zhu T."/>
            <person name="Wang L."/>
            <person name="Wang Y."/>
            <person name="McGuire P.E."/>
            <person name="Liu S."/>
            <person name="Long H."/>
            <person name="Ramasamy R.K."/>
            <person name="Rodriguez J.C."/>
            <person name="Van S.L."/>
            <person name="Yuan L."/>
            <person name="Wang Z."/>
            <person name="Xia Z."/>
            <person name="Xiao L."/>
            <person name="Anderson O.D."/>
            <person name="Ouyang S."/>
            <person name="Liang Y."/>
            <person name="Zimin A.V."/>
            <person name="Pertea G."/>
            <person name="Qi P."/>
            <person name="Bennetzen J.L."/>
            <person name="Dai X."/>
            <person name="Dawson M.W."/>
            <person name="Muller H.G."/>
            <person name="Kugler K."/>
            <person name="Rivarola-Duarte L."/>
            <person name="Spannagl M."/>
            <person name="Mayer K.F.X."/>
            <person name="Lu F.H."/>
            <person name="Bevan M.W."/>
            <person name="Leroy P."/>
            <person name="Li P."/>
            <person name="You F.M."/>
            <person name="Sun Q."/>
            <person name="Liu Z."/>
            <person name="Lyons E."/>
            <person name="Wicker T."/>
            <person name="Salzberg S.L."/>
            <person name="Devos K.M."/>
            <person name="Dvorak J."/>
        </authorList>
    </citation>
    <scope>NUCLEOTIDE SEQUENCE [LARGE SCALE GENOMIC DNA]</scope>
    <source>
        <strain evidence="1">cv. AL8/78</strain>
    </source>
</reference>
<dbReference type="Gramene" id="AET7Gv20762000.21">
    <property type="protein sequence ID" value="AET7Gv20762000.21"/>
    <property type="gene ID" value="AET7Gv20762000"/>
</dbReference>
<dbReference type="Gramene" id="AET7Gv20762000.20">
    <property type="protein sequence ID" value="AET7Gv20762000.20"/>
    <property type="gene ID" value="AET7Gv20762000"/>
</dbReference>
<evidence type="ECO:0000313" key="1">
    <source>
        <dbReference type="EnsemblPlants" id="AET7Gv20762000.21"/>
    </source>
</evidence>
<dbReference type="AlphaFoldDB" id="A0A453RYY3"/>
<keyword evidence="2" id="KW-1185">Reference proteome</keyword>
<name>A0A453RYY3_AEGTS</name>
<dbReference type="EnsemblPlants" id="AET7Gv20762000.20">
    <property type="protein sequence ID" value="AET7Gv20762000.20"/>
    <property type="gene ID" value="AET7Gv20762000"/>
</dbReference>